<gene>
    <name evidence="1" type="ORF">EVA96_03795</name>
</gene>
<dbReference type="Proteomes" id="UP000315782">
    <property type="component" value="Unassembled WGS sequence"/>
</dbReference>
<dbReference type="Gene3D" id="3.90.320.10">
    <property type="match status" value="1"/>
</dbReference>
<sequence length="227" mass="25944">MINKFNYPLLERVDTEIGRHYLDSNNDPVPSVTTVLSGTSSSKSGIDQWRQRVGDIEADRVIKQSTDIGTAVHEAIEHYLNKHDWDNFGQDSDQLTAKNITNKFIADGLNGIDEVWGLEVGLILNKLYAGTADCVGIYNGVPTLIDFKTAKRIKKREWIEDYFLQGCAYANAHNVMFDTNIQQVVILMVDRDLLFKEFLVTSPEFNHLTTKWKQRLIDFDKKFKAVK</sequence>
<evidence type="ECO:0000313" key="2">
    <source>
        <dbReference type="Proteomes" id="UP000315782"/>
    </source>
</evidence>
<organism evidence="1 2">
    <name type="scientific">SAR86 cluster bacterium</name>
    <dbReference type="NCBI Taxonomy" id="2030880"/>
    <lineage>
        <taxon>Bacteria</taxon>
        <taxon>Pseudomonadati</taxon>
        <taxon>Pseudomonadota</taxon>
        <taxon>Gammaproteobacteria</taxon>
        <taxon>SAR86 cluster</taxon>
    </lineage>
</organism>
<dbReference type="EMBL" id="SHBI01000037">
    <property type="protein sequence ID" value="RZO19430.1"/>
    <property type="molecule type" value="Genomic_DNA"/>
</dbReference>
<reference evidence="1 2" key="1">
    <citation type="submission" date="2019-02" db="EMBL/GenBank/DDBJ databases">
        <title>Prokaryotic population dynamics and viral predation in marine succession experiment using metagenomics: the confinement effect.</title>
        <authorList>
            <person name="Haro-Moreno J.M."/>
            <person name="Rodriguez-Valera F."/>
            <person name="Lopez-Perez M."/>
        </authorList>
    </citation>
    <scope>NUCLEOTIDE SEQUENCE [LARGE SCALE GENOMIC DNA]</scope>
    <source>
        <strain evidence="1">MED-G163</strain>
    </source>
</reference>
<accession>A0A520MDZ3</accession>
<evidence type="ECO:0000313" key="1">
    <source>
        <dbReference type="EMBL" id="RZO19430.1"/>
    </source>
</evidence>
<comment type="caution">
    <text evidence="1">The sequence shown here is derived from an EMBL/GenBank/DDBJ whole genome shotgun (WGS) entry which is preliminary data.</text>
</comment>
<name>A0A520MDZ3_9GAMM</name>
<dbReference type="PANTHER" id="PTHR31340:SF3">
    <property type="entry name" value="MITOCHONDRIAL GENOME MAINTENANCE EXONUCLEASE 1"/>
    <property type="match status" value="1"/>
</dbReference>
<dbReference type="PANTHER" id="PTHR31340">
    <property type="entry name" value="MITOCHONDRIAL GENOME MAINTENANCE EXONUCLEASE 1"/>
    <property type="match status" value="1"/>
</dbReference>
<dbReference type="InterPro" id="IPR011604">
    <property type="entry name" value="PDDEXK-like_dom_sf"/>
</dbReference>
<protein>
    <submittedName>
        <fullName evidence="1">Preprotein translocase subunit TatA</fullName>
    </submittedName>
</protein>
<dbReference type="AlphaFoldDB" id="A0A520MDZ3"/>
<proteinExistence type="predicted"/>